<evidence type="ECO:0000313" key="3">
    <source>
        <dbReference type="Proteomes" id="UP000662783"/>
    </source>
</evidence>
<organism evidence="2 3">
    <name type="scientific">Fulvivirga lutea</name>
    <dbReference type="NCBI Taxonomy" id="2810512"/>
    <lineage>
        <taxon>Bacteria</taxon>
        <taxon>Pseudomonadati</taxon>
        <taxon>Bacteroidota</taxon>
        <taxon>Cytophagia</taxon>
        <taxon>Cytophagales</taxon>
        <taxon>Fulvivirgaceae</taxon>
        <taxon>Fulvivirga</taxon>
    </lineage>
</organism>
<dbReference type="EMBL" id="CP070608">
    <property type="protein sequence ID" value="QSE96023.1"/>
    <property type="molecule type" value="Genomic_DNA"/>
</dbReference>
<protein>
    <recommendedName>
        <fullName evidence="4">Outer membrane protein beta-barrel domain-containing protein</fullName>
    </recommendedName>
</protein>
<keyword evidence="3" id="KW-1185">Reference proteome</keyword>
<dbReference type="AlphaFoldDB" id="A0A974WEP4"/>
<feature type="compositionally biased region" description="Basic and acidic residues" evidence="1">
    <location>
        <begin position="104"/>
        <end position="119"/>
    </location>
</feature>
<gene>
    <name evidence="2" type="ORF">JR347_10385</name>
</gene>
<proteinExistence type="predicted"/>
<name>A0A974WEP4_9BACT</name>
<reference evidence="2" key="1">
    <citation type="submission" date="2021-02" db="EMBL/GenBank/DDBJ databases">
        <title>Fulvivirga sp. S481 isolated from sea water.</title>
        <authorList>
            <person name="Bae S.S."/>
            <person name="Baek K."/>
        </authorList>
    </citation>
    <scope>NUCLEOTIDE SEQUENCE</scope>
    <source>
        <strain evidence="2">S481</strain>
    </source>
</reference>
<evidence type="ECO:0008006" key="4">
    <source>
        <dbReference type="Google" id="ProtNLM"/>
    </source>
</evidence>
<feature type="region of interest" description="Disordered" evidence="1">
    <location>
        <begin position="104"/>
        <end position="130"/>
    </location>
</feature>
<sequence>MKREDSMFRFTSILIIFFVLIGQTAFGQNKPDTLIINAGQSKLIFIINSPEDLKEFEKYDLNAVLKNLKLKLTSDSVLVSENTNEAIKKDTTVVVADNEWREQDNDDDRWRNKEDDSWRGDYSSTSKVKKRGAGSTRHLINFDLGTNNYLSDGKFPEESDAQYAVRPWGSWYVGINSIYQTNVKGRFYIEWGPGISWYNFKFQDDRTRITEVDGVTTFIQDPDLTRDYKKSKLTASFINFTAVPMFQFGQKRERRSSNFSSLSNWNKINIGRSYGGFRMGVGGYAGFRLGSHSKVKLEGGDKDKERDNFNLNNFRYGVRVQMGFRGTDLFFNYDMNELFTEDKGPKLNAFSFGIIL</sequence>
<accession>A0A974WEP4</accession>
<dbReference type="KEGG" id="fuv:JR347_10385"/>
<evidence type="ECO:0000313" key="2">
    <source>
        <dbReference type="EMBL" id="QSE96023.1"/>
    </source>
</evidence>
<dbReference type="RefSeq" id="WP_205720536.1">
    <property type="nucleotide sequence ID" value="NZ_CP070608.1"/>
</dbReference>
<dbReference type="Proteomes" id="UP000662783">
    <property type="component" value="Chromosome"/>
</dbReference>
<evidence type="ECO:0000256" key="1">
    <source>
        <dbReference type="SAM" id="MobiDB-lite"/>
    </source>
</evidence>